<evidence type="ECO:0000313" key="4">
    <source>
        <dbReference type="EMBL" id="RAV15584.1"/>
    </source>
</evidence>
<feature type="domain" description="DUF2207" evidence="2">
    <location>
        <begin position="57"/>
        <end position="232"/>
    </location>
</feature>
<evidence type="ECO:0000259" key="3">
    <source>
        <dbReference type="Pfam" id="PF20990"/>
    </source>
</evidence>
<feature type="domain" description="Predicted membrane protein YciQ-like C-terminal" evidence="3">
    <location>
        <begin position="298"/>
        <end position="524"/>
    </location>
</feature>
<feature type="compositionally biased region" description="Gly residues" evidence="1">
    <location>
        <begin position="578"/>
        <end position="594"/>
    </location>
</feature>
<proteinExistence type="predicted"/>
<dbReference type="EMBL" id="QMFB01000023">
    <property type="protein sequence ID" value="RAV15584.1"/>
    <property type="molecule type" value="Genomic_DNA"/>
</dbReference>
<protein>
    <recommendedName>
        <fullName evidence="6">DUF2207 domain-containing protein</fullName>
    </recommendedName>
</protein>
<dbReference type="Pfam" id="PF20990">
    <property type="entry name" value="DUF2207_C"/>
    <property type="match status" value="1"/>
</dbReference>
<reference evidence="4 5" key="1">
    <citation type="journal article" date="2009" name="Int. J. Syst. Evol. Microbiol.">
        <title>Paenibacillus contaminans sp. nov., isolated from a contaminated laboratory plate.</title>
        <authorList>
            <person name="Chou J.H."/>
            <person name="Lee J.H."/>
            <person name="Lin M.C."/>
            <person name="Chang P.S."/>
            <person name="Arun A.B."/>
            <person name="Young C.C."/>
            <person name="Chen W.M."/>
        </authorList>
    </citation>
    <scope>NUCLEOTIDE SEQUENCE [LARGE SCALE GENOMIC DNA]</scope>
    <source>
        <strain evidence="4 5">CKOBP-6</strain>
    </source>
</reference>
<comment type="caution">
    <text evidence="4">The sequence shown here is derived from an EMBL/GenBank/DDBJ whole genome shotgun (WGS) entry which is preliminary data.</text>
</comment>
<dbReference type="RefSeq" id="WP_113034703.1">
    <property type="nucleotide sequence ID" value="NZ_QMFB01000023.1"/>
</dbReference>
<gene>
    <name evidence="4" type="ORF">DQG23_29850</name>
</gene>
<dbReference type="AlphaFoldDB" id="A0A329M6L9"/>
<evidence type="ECO:0000256" key="1">
    <source>
        <dbReference type="SAM" id="MobiDB-lite"/>
    </source>
</evidence>
<organism evidence="4 5">
    <name type="scientific">Paenibacillus contaminans</name>
    <dbReference type="NCBI Taxonomy" id="450362"/>
    <lineage>
        <taxon>Bacteria</taxon>
        <taxon>Bacillati</taxon>
        <taxon>Bacillota</taxon>
        <taxon>Bacilli</taxon>
        <taxon>Bacillales</taxon>
        <taxon>Paenibacillaceae</taxon>
        <taxon>Paenibacillus</taxon>
    </lineage>
</organism>
<dbReference type="InterPro" id="IPR048389">
    <property type="entry name" value="YciQ-like_C"/>
</dbReference>
<feature type="region of interest" description="Disordered" evidence="1">
    <location>
        <begin position="564"/>
        <end position="594"/>
    </location>
</feature>
<feature type="compositionally biased region" description="Low complexity" evidence="1">
    <location>
        <begin position="566"/>
        <end position="577"/>
    </location>
</feature>
<sequence>MRRSGRLRMRRYSDHHKYSGEEVKPMTSATKVFGIFFSLFLLLYVQPAYADERSFQIREVTVHARIDGDGDMHVAEVDTYHFDGAFNGIIVDLDSSKSDGIDDFQAFEVSGQQDIPLRSELSSDGDRLQYKVYSQSEDESKVFRFTYTVKNVVQVYADTAELYWKFFDERNPSTLETVNIDIELPDGVRRDEVAAFGHGPPQGVVELENNGNVRYRVSPLPPEELLEVRILFPGSYVPDSTRISPDFMLDAIKEEERNWADKSGDESVYGALALLIANLIAGIYVKFGRTYKPEWKGDYYRELPGDVTPAVVAYLMEYRVKPKDLMATMADLVRKKYVDMQVAKGGDQKDYAFRLLDNRRDGLQPHETMLIDWFFGEMGRAGKVSLLGIRKYAKSKENANAFNERWSKWQDEVAQVAHRLGYIDNQKWLRRLVQITIIVQFFGLWFLAPEDWRWLMFCSLPLLFFIPKSRRRTRTGQTEFVKWNAFKRFLRDYSRIASREPMAVHLWEHYFVYAVPLGEAKKMITITRLKVPGARQAGPIIDNSYFYHCDYWIESFKQTINEVNQSGRSSSDDSGGSFSSGGGSGGGGGGRGAF</sequence>
<name>A0A329M6L9_9BACL</name>
<keyword evidence="5" id="KW-1185">Reference proteome</keyword>
<accession>A0A329M6L9</accession>
<dbReference type="InterPro" id="IPR018702">
    <property type="entry name" value="DUF2207"/>
</dbReference>
<evidence type="ECO:0008006" key="6">
    <source>
        <dbReference type="Google" id="ProtNLM"/>
    </source>
</evidence>
<dbReference type="Proteomes" id="UP000250369">
    <property type="component" value="Unassembled WGS sequence"/>
</dbReference>
<evidence type="ECO:0000313" key="5">
    <source>
        <dbReference type="Proteomes" id="UP000250369"/>
    </source>
</evidence>
<dbReference type="Pfam" id="PF09972">
    <property type="entry name" value="DUF2207"/>
    <property type="match status" value="1"/>
</dbReference>
<dbReference type="OrthoDB" id="5507254at2"/>
<evidence type="ECO:0000259" key="2">
    <source>
        <dbReference type="Pfam" id="PF09972"/>
    </source>
</evidence>